<dbReference type="NCBIfam" id="NF004384">
    <property type="entry name" value="PRK05748.1"/>
    <property type="match status" value="1"/>
</dbReference>
<evidence type="ECO:0000313" key="17">
    <source>
        <dbReference type="Proteomes" id="UP000176244"/>
    </source>
</evidence>
<name>A0A1F2PK06_9FIRM</name>
<evidence type="ECO:0000256" key="4">
    <source>
        <dbReference type="ARBA" id="ARBA00022741"/>
    </source>
</evidence>
<dbReference type="EC" id="5.6.2.3" evidence="11 12"/>
<evidence type="ECO:0000256" key="6">
    <source>
        <dbReference type="ARBA" id="ARBA00022806"/>
    </source>
</evidence>
<dbReference type="SUPFAM" id="SSF48024">
    <property type="entry name" value="N-terminal domain of DnaB helicase"/>
    <property type="match status" value="1"/>
</dbReference>
<dbReference type="SUPFAM" id="SSF52540">
    <property type="entry name" value="P-loop containing nucleoside triphosphate hydrolases"/>
    <property type="match status" value="1"/>
</dbReference>
<evidence type="ECO:0000313" key="16">
    <source>
        <dbReference type="EMBL" id="UYO62850.1"/>
    </source>
</evidence>
<dbReference type="Proteomes" id="UP001163550">
    <property type="component" value="Chromosome"/>
</dbReference>
<evidence type="ECO:0000256" key="7">
    <source>
        <dbReference type="ARBA" id="ARBA00022840"/>
    </source>
</evidence>
<dbReference type="PANTHER" id="PTHR30153">
    <property type="entry name" value="REPLICATIVE DNA HELICASE DNAB"/>
    <property type="match status" value="1"/>
</dbReference>
<evidence type="ECO:0000256" key="5">
    <source>
        <dbReference type="ARBA" id="ARBA00022801"/>
    </source>
</evidence>
<dbReference type="CDD" id="cd00984">
    <property type="entry name" value="DnaB_C"/>
    <property type="match status" value="1"/>
</dbReference>
<keyword evidence="6 12" id="KW-0347">Helicase</keyword>
<comment type="catalytic activity">
    <reaction evidence="10 12">
        <text>ATP + H2O = ADP + phosphate + H(+)</text>
        <dbReference type="Rhea" id="RHEA:13065"/>
        <dbReference type="ChEBI" id="CHEBI:15377"/>
        <dbReference type="ChEBI" id="CHEBI:15378"/>
        <dbReference type="ChEBI" id="CHEBI:30616"/>
        <dbReference type="ChEBI" id="CHEBI:43474"/>
        <dbReference type="ChEBI" id="CHEBI:456216"/>
        <dbReference type="EC" id="5.6.2.3"/>
    </reaction>
</comment>
<dbReference type="EMBL" id="CP087994">
    <property type="protein sequence ID" value="UYO62850.1"/>
    <property type="molecule type" value="Genomic_DNA"/>
</dbReference>
<dbReference type="GO" id="GO:0042802">
    <property type="term" value="F:identical protein binding"/>
    <property type="evidence" value="ECO:0007669"/>
    <property type="project" value="UniProtKB-ARBA"/>
</dbReference>
<dbReference type="EMBL" id="VSLA01000006">
    <property type="protein sequence ID" value="TYC87217.1"/>
    <property type="molecule type" value="Genomic_DNA"/>
</dbReference>
<dbReference type="PANTHER" id="PTHR30153:SF2">
    <property type="entry name" value="REPLICATIVE DNA HELICASE"/>
    <property type="match status" value="1"/>
</dbReference>
<dbReference type="Proteomes" id="UP000176244">
    <property type="component" value="Unassembled WGS sequence"/>
</dbReference>
<evidence type="ECO:0000313" key="19">
    <source>
        <dbReference type="Proteomes" id="UP001163550"/>
    </source>
</evidence>
<evidence type="ECO:0000313" key="14">
    <source>
        <dbReference type="EMBL" id="OFV71224.1"/>
    </source>
</evidence>
<evidence type="ECO:0000256" key="3">
    <source>
        <dbReference type="ARBA" id="ARBA00022705"/>
    </source>
</evidence>
<dbReference type="FunFam" id="1.10.860.10:FF:000001">
    <property type="entry name" value="Replicative DNA helicase"/>
    <property type="match status" value="1"/>
</dbReference>
<evidence type="ECO:0000256" key="2">
    <source>
        <dbReference type="ARBA" id="ARBA00022515"/>
    </source>
</evidence>
<dbReference type="InterPro" id="IPR027417">
    <property type="entry name" value="P-loop_NTPase"/>
</dbReference>
<keyword evidence="2 12" id="KW-0639">Primosome</keyword>
<comment type="similarity">
    <text evidence="1 12">Belongs to the helicase family. DnaB subfamily.</text>
</comment>
<organism evidence="14 17">
    <name type="scientific">Acetobacterium wieringae</name>
    <dbReference type="NCBI Taxonomy" id="52694"/>
    <lineage>
        <taxon>Bacteria</taxon>
        <taxon>Bacillati</taxon>
        <taxon>Bacillota</taxon>
        <taxon>Clostridia</taxon>
        <taxon>Eubacteriales</taxon>
        <taxon>Eubacteriaceae</taxon>
        <taxon>Acetobacterium</taxon>
    </lineage>
</organism>
<dbReference type="InterPro" id="IPR007694">
    <property type="entry name" value="DNA_helicase_DnaB-like_C"/>
</dbReference>
<dbReference type="InterPro" id="IPR007692">
    <property type="entry name" value="DNA_helicase_DnaB"/>
</dbReference>
<keyword evidence="9" id="KW-0413">Isomerase</keyword>
<evidence type="ECO:0000256" key="11">
    <source>
        <dbReference type="NCBIfam" id="TIGR00665"/>
    </source>
</evidence>
<accession>A0A1F2PK06</accession>
<keyword evidence="8 12" id="KW-0238">DNA-binding</keyword>
<reference evidence="15 18" key="2">
    <citation type="submission" date="2019-08" db="EMBL/GenBank/DDBJ databases">
        <title>Isolation and enrichment of carboxydotrophic bacteria from anaerobic sludge for the production of bio-based chemicals from syngas.</title>
        <authorList>
            <person name="Antares A.L."/>
            <person name="Moreira J."/>
            <person name="Diender M."/>
            <person name="Parshina S.N."/>
            <person name="Stams A.J.M."/>
            <person name="Alves M."/>
            <person name="Alves J.I."/>
            <person name="Sousa D.Z."/>
        </authorList>
    </citation>
    <scope>NUCLEOTIDE SEQUENCE [LARGE SCALE GENOMIC DNA]</scope>
    <source>
        <strain evidence="15 18">JM</strain>
    </source>
</reference>
<keyword evidence="7 12" id="KW-0067">ATP-binding</keyword>
<dbReference type="GO" id="GO:0005829">
    <property type="term" value="C:cytosol"/>
    <property type="evidence" value="ECO:0007669"/>
    <property type="project" value="TreeGrafter"/>
</dbReference>
<reference evidence="14 17" key="1">
    <citation type="submission" date="2015-09" db="EMBL/GenBank/DDBJ databases">
        <title>Genome sequence of Acetobacterium wieringae DSM 1911.</title>
        <authorList>
            <person name="Poehlein A."/>
            <person name="Bengelsdorf F.R."/>
            <person name="Schiel-Bengelsdorf B."/>
            <person name="Duerre P."/>
            <person name="Daniel R."/>
        </authorList>
    </citation>
    <scope>NUCLEOTIDE SEQUENCE [LARGE SCALE GENOMIC DNA]</scope>
    <source>
        <strain evidence="14 17">DSM 1911</strain>
    </source>
</reference>
<proteinExistence type="inferred from homology"/>
<dbReference type="PROSITE" id="PS51199">
    <property type="entry name" value="SF4_HELICASE"/>
    <property type="match status" value="1"/>
</dbReference>
<dbReference type="InterPro" id="IPR007693">
    <property type="entry name" value="DNA_helicase_DnaB-like_N"/>
</dbReference>
<dbReference type="Pfam" id="PF00772">
    <property type="entry name" value="DnaB"/>
    <property type="match status" value="1"/>
</dbReference>
<dbReference type="EMBL" id="LKEU01000026">
    <property type="protein sequence ID" value="OFV71224.1"/>
    <property type="molecule type" value="Genomic_DNA"/>
</dbReference>
<dbReference type="GO" id="GO:0005524">
    <property type="term" value="F:ATP binding"/>
    <property type="evidence" value="ECO:0007669"/>
    <property type="project" value="UniProtKB-UniRule"/>
</dbReference>
<dbReference type="Gene3D" id="1.10.860.10">
    <property type="entry name" value="DNAb Helicase, Chain A"/>
    <property type="match status" value="1"/>
</dbReference>
<sequence>MNPKVPPHNIEAEQSVLGAILMDESNIARAEELLSPQDFYRGGHKEIYEAMLSLHNERKPIDTVTLINALRNRGVLEKIGGIGYLSELVEMVPIHRNYLEYCQIVHEKAVIRNLIHTATQILEDSYGQYENIGDVIDRAEQEIFKVSQGRRTGDFQSIQETLATTLAQIEAIESKKGKLTGIETGFTELNHITSGLQPSDLIIVAARPSMGKTAFALNIAQNAAIKDNRSVAIFSLEMSKEQLVQRMLCAASLVDSNNVRTGNLSKEDWERMVVGYNTLYGASIFIDDTPGITVSEVRSKCRRLKTEKALDLIVIDYLQLMSGGGRTENRQNEISEMSRGLKALAREMEAPVIALSQLSRAPDARTDHHPVMSDLRESGSIEQDADVIMLLYREYYYDKNPELKNLSEVIIAKQRNGPTGTVRLAWIPEYTKFNDLAVGYNEDDYGPDAFA</sequence>
<dbReference type="GO" id="GO:0006269">
    <property type="term" value="P:DNA replication, synthesis of primer"/>
    <property type="evidence" value="ECO:0007669"/>
    <property type="project" value="UniProtKB-UniRule"/>
</dbReference>
<dbReference type="FunFam" id="3.40.50.300:FF:000076">
    <property type="entry name" value="Replicative DNA helicase"/>
    <property type="match status" value="1"/>
</dbReference>
<protein>
    <recommendedName>
        <fullName evidence="11 12">Replicative DNA helicase</fullName>
        <ecNumber evidence="11 12">5.6.2.3</ecNumber>
    </recommendedName>
</protein>
<dbReference type="Proteomes" id="UP000322619">
    <property type="component" value="Unassembled WGS sequence"/>
</dbReference>
<evidence type="ECO:0000256" key="8">
    <source>
        <dbReference type="ARBA" id="ARBA00023125"/>
    </source>
</evidence>
<evidence type="ECO:0000256" key="9">
    <source>
        <dbReference type="ARBA" id="ARBA00023235"/>
    </source>
</evidence>
<comment type="function">
    <text evidence="12">The main replicative DNA helicase, it participates in initiation and elongation during chromosome replication. Travels ahead of the DNA replisome, separating dsDNA into templates for DNA synthesis. A processive ATP-dependent 5'-3' DNA helicase it has DNA-dependent ATPase activity.</text>
</comment>
<evidence type="ECO:0000256" key="1">
    <source>
        <dbReference type="ARBA" id="ARBA00008428"/>
    </source>
</evidence>
<keyword evidence="5 12" id="KW-0378">Hydrolase</keyword>
<dbReference type="Pfam" id="PF03796">
    <property type="entry name" value="DnaB_C"/>
    <property type="match status" value="1"/>
</dbReference>
<dbReference type="GO" id="GO:0003677">
    <property type="term" value="F:DNA binding"/>
    <property type="evidence" value="ECO:0007669"/>
    <property type="project" value="UniProtKB-UniRule"/>
</dbReference>
<dbReference type="RefSeq" id="WP_070370668.1">
    <property type="nucleotide sequence ID" value="NZ_CABIIK010000038.1"/>
</dbReference>
<evidence type="ECO:0000256" key="10">
    <source>
        <dbReference type="ARBA" id="ARBA00048954"/>
    </source>
</evidence>
<reference evidence="16" key="3">
    <citation type="submission" date="2021-11" db="EMBL/GenBank/DDBJ databases">
        <title>Isoprene-degrading acetogen.</title>
        <authorList>
            <person name="Yang Y."/>
            <person name="Jin H."/>
            <person name="Yan J."/>
        </authorList>
    </citation>
    <scope>NUCLEOTIDE SEQUENCE</scope>
    <source>
        <strain evidence="16">Berkeley</strain>
    </source>
</reference>
<dbReference type="Gene3D" id="3.40.50.300">
    <property type="entry name" value="P-loop containing nucleotide triphosphate hydrolases"/>
    <property type="match status" value="1"/>
</dbReference>
<keyword evidence="19" id="KW-1185">Reference proteome</keyword>
<dbReference type="OrthoDB" id="9773982at2"/>
<dbReference type="STRING" id="52694.ACWI_13410"/>
<dbReference type="NCBIfam" id="TIGR00665">
    <property type="entry name" value="DnaB"/>
    <property type="match status" value="1"/>
</dbReference>
<evidence type="ECO:0000259" key="13">
    <source>
        <dbReference type="PROSITE" id="PS51199"/>
    </source>
</evidence>
<evidence type="ECO:0000313" key="18">
    <source>
        <dbReference type="Proteomes" id="UP000322619"/>
    </source>
</evidence>
<gene>
    <name evidence="14" type="primary">dnaC_2</name>
    <name evidence="15" type="synonym">dnaB</name>
    <name evidence="14" type="ORF">ACWI_13410</name>
    <name evidence="15" type="ORF">FXB42_04900</name>
    <name evidence="16" type="ORF">LNN31_19125</name>
</gene>
<dbReference type="InterPro" id="IPR016136">
    <property type="entry name" value="DNA_helicase_N/primase_C"/>
</dbReference>
<dbReference type="GO" id="GO:0043139">
    <property type="term" value="F:5'-3' DNA helicase activity"/>
    <property type="evidence" value="ECO:0007669"/>
    <property type="project" value="UniProtKB-EC"/>
</dbReference>
<keyword evidence="4 12" id="KW-0547">Nucleotide-binding</keyword>
<dbReference type="InterPro" id="IPR036185">
    <property type="entry name" value="DNA_heli_DnaB-like_N_sf"/>
</dbReference>
<dbReference type="GO" id="GO:0016787">
    <property type="term" value="F:hydrolase activity"/>
    <property type="evidence" value="ECO:0007669"/>
    <property type="project" value="UniProtKB-KW"/>
</dbReference>
<dbReference type="GO" id="GO:1990077">
    <property type="term" value="C:primosome complex"/>
    <property type="evidence" value="ECO:0007669"/>
    <property type="project" value="UniProtKB-UniRule"/>
</dbReference>
<keyword evidence="3 12" id="KW-0235">DNA replication</keyword>
<dbReference type="AlphaFoldDB" id="A0A1F2PK06"/>
<evidence type="ECO:0000256" key="12">
    <source>
        <dbReference type="RuleBase" id="RU362085"/>
    </source>
</evidence>
<feature type="domain" description="SF4 helicase" evidence="13">
    <location>
        <begin position="175"/>
        <end position="440"/>
    </location>
</feature>
<evidence type="ECO:0000313" key="15">
    <source>
        <dbReference type="EMBL" id="TYC87217.1"/>
    </source>
</evidence>